<proteinExistence type="predicted"/>
<protein>
    <recommendedName>
        <fullName evidence="2">Nuclease HARBI1</fullName>
    </recommendedName>
</protein>
<dbReference type="OrthoDB" id="6509413at2759"/>
<name>A0A0K8WB03_BACLA</name>
<reference evidence="1" key="1">
    <citation type="submission" date="2015-06" db="EMBL/GenBank/DDBJ databases">
        <authorList>
            <person name="Hoefler B.C."/>
            <person name="Straight P.D."/>
        </authorList>
    </citation>
    <scope>NUCLEOTIDE SEQUENCE</scope>
</reference>
<dbReference type="AlphaFoldDB" id="A0A0K8WB03"/>
<dbReference type="EMBL" id="GDHF01003941">
    <property type="protein sequence ID" value="JAI48373.1"/>
    <property type="molecule type" value="Transcribed_RNA"/>
</dbReference>
<sequence>MEDILLLLLLLNEDENCENRNRVRHLKCLRDDSNPFSLSENTFVRNFRLTRETCRRLIDELAPHDNQKTSLPLTVRVLAALNFFGHGSYQKCVGNNINFPMSQPCLSRTVRAVAKLIVKVKGGEIKFPSSTEEET</sequence>
<gene>
    <name evidence="1" type="ORF">c3_g5_i1</name>
</gene>
<evidence type="ECO:0000313" key="1">
    <source>
        <dbReference type="EMBL" id="JAI48373.1"/>
    </source>
</evidence>
<accession>A0A0K8WB03</accession>
<organism evidence="1">
    <name type="scientific">Bactrocera latifrons</name>
    <name type="common">Malaysian fruit fly</name>
    <name type="synonym">Chaetodacus latifrons</name>
    <dbReference type="NCBI Taxonomy" id="174628"/>
    <lineage>
        <taxon>Eukaryota</taxon>
        <taxon>Metazoa</taxon>
        <taxon>Ecdysozoa</taxon>
        <taxon>Arthropoda</taxon>
        <taxon>Hexapoda</taxon>
        <taxon>Insecta</taxon>
        <taxon>Pterygota</taxon>
        <taxon>Neoptera</taxon>
        <taxon>Endopterygota</taxon>
        <taxon>Diptera</taxon>
        <taxon>Brachycera</taxon>
        <taxon>Muscomorpha</taxon>
        <taxon>Tephritoidea</taxon>
        <taxon>Tephritidae</taxon>
        <taxon>Bactrocera</taxon>
        <taxon>Bactrocera</taxon>
    </lineage>
</organism>
<evidence type="ECO:0008006" key="2">
    <source>
        <dbReference type="Google" id="ProtNLM"/>
    </source>
</evidence>